<keyword evidence="1" id="KW-0812">Transmembrane</keyword>
<dbReference type="EMBL" id="JAIGNO010000007">
    <property type="protein sequence ID" value="MBX7483310.1"/>
    <property type="molecule type" value="Genomic_DNA"/>
</dbReference>
<feature type="transmembrane region" description="Helical" evidence="1">
    <location>
        <begin position="12"/>
        <end position="32"/>
    </location>
</feature>
<name>A0ABS7J7L1_9SPHN</name>
<feature type="transmembrane region" description="Helical" evidence="1">
    <location>
        <begin position="52"/>
        <end position="76"/>
    </location>
</feature>
<feature type="transmembrane region" description="Helical" evidence="1">
    <location>
        <begin position="83"/>
        <end position="101"/>
    </location>
</feature>
<evidence type="ECO:0000256" key="1">
    <source>
        <dbReference type="SAM" id="Phobius"/>
    </source>
</evidence>
<feature type="transmembrane region" description="Helical" evidence="1">
    <location>
        <begin position="113"/>
        <end position="131"/>
    </location>
</feature>
<accession>A0ABS7J7L1</accession>
<evidence type="ECO:0000313" key="2">
    <source>
        <dbReference type="EMBL" id="MBX7483310.1"/>
    </source>
</evidence>
<organism evidence="2 3">
    <name type="scientific">Qipengyuania qiaonensis</name>
    <dbReference type="NCBI Taxonomy" id="2867240"/>
    <lineage>
        <taxon>Bacteria</taxon>
        <taxon>Pseudomonadati</taxon>
        <taxon>Pseudomonadota</taxon>
        <taxon>Alphaproteobacteria</taxon>
        <taxon>Sphingomonadales</taxon>
        <taxon>Erythrobacteraceae</taxon>
        <taxon>Qipengyuania</taxon>
    </lineage>
</organism>
<evidence type="ECO:0008006" key="4">
    <source>
        <dbReference type="Google" id="ProtNLM"/>
    </source>
</evidence>
<gene>
    <name evidence="2" type="ORF">K3174_12285</name>
</gene>
<keyword evidence="3" id="KW-1185">Reference proteome</keyword>
<evidence type="ECO:0000313" key="3">
    <source>
        <dbReference type="Proteomes" id="UP000755104"/>
    </source>
</evidence>
<comment type="caution">
    <text evidence="2">The sequence shown here is derived from an EMBL/GenBank/DDBJ whole genome shotgun (WGS) entry which is preliminary data.</text>
</comment>
<sequence length="140" mass="15650">MNTDIKAPWHLWAVGVITLLWNAVGIMSYTMTELGQLEALGMTPEQIAYFDTFPSWATAVWALGVWGAFFGSILLLFRSRFAVYSLAISVVGLVGTTYFQRVVTDLPADMENPALELAIWVITLGTLWYAIKMRRSGVLR</sequence>
<keyword evidence="1" id="KW-0472">Membrane</keyword>
<dbReference type="RefSeq" id="WP_221558815.1">
    <property type="nucleotide sequence ID" value="NZ_JAIGNO010000007.1"/>
</dbReference>
<reference evidence="2 3" key="1">
    <citation type="submission" date="2021-08" db="EMBL/GenBank/DDBJ databases">
        <title>Comparative Genomics Analysis of the Genus Qipengyuania Reveals Extensive Genetic Diversity and Metabolic Versatility, Including the Description of Fifteen Novel Species.</title>
        <authorList>
            <person name="Liu Y."/>
        </authorList>
    </citation>
    <scope>NUCLEOTIDE SEQUENCE [LARGE SCALE GENOMIC DNA]</scope>
    <source>
        <strain evidence="2 3">6D47A</strain>
    </source>
</reference>
<dbReference type="Proteomes" id="UP000755104">
    <property type="component" value="Unassembled WGS sequence"/>
</dbReference>
<keyword evidence="1" id="KW-1133">Transmembrane helix</keyword>
<proteinExistence type="predicted"/>
<protein>
    <recommendedName>
        <fullName evidence="4">Sugar transporter</fullName>
    </recommendedName>
</protein>